<dbReference type="OrthoDB" id="5458931at2"/>
<dbReference type="EMBL" id="FO203427">
    <property type="protein sequence ID" value="CCH50164.1"/>
    <property type="molecule type" value="Genomic_DNA"/>
</dbReference>
<dbReference type="AlphaFoldDB" id="M1WSF6"/>
<evidence type="ECO:0000313" key="2">
    <source>
        <dbReference type="Proteomes" id="UP000011724"/>
    </source>
</evidence>
<gene>
    <name evidence="1" type="ordered locus">BN4_20102</name>
</gene>
<proteinExistence type="predicted"/>
<accession>M1WSF6</accession>
<dbReference type="HOGENOM" id="CLU_1710305_0_0_7"/>
<organism evidence="1 2">
    <name type="scientific">Pseudodesulfovibrio piezophilus (strain DSM 21447 / JCM 15486 / C1TLV30)</name>
    <name type="common">Desulfovibrio piezophilus</name>
    <dbReference type="NCBI Taxonomy" id="1322246"/>
    <lineage>
        <taxon>Bacteria</taxon>
        <taxon>Pseudomonadati</taxon>
        <taxon>Thermodesulfobacteriota</taxon>
        <taxon>Desulfovibrionia</taxon>
        <taxon>Desulfovibrionales</taxon>
        <taxon>Desulfovibrionaceae</taxon>
    </lineage>
</organism>
<dbReference type="RefSeq" id="WP_015416206.1">
    <property type="nucleotide sequence ID" value="NC_020409.1"/>
</dbReference>
<reference evidence="2" key="2">
    <citation type="journal article" date="2013" name="Stand. Genomic Sci.">
        <title>Complete genome sequence of Desulfocapsa sulfexigens, a marine deltaproteobacterium specialized in disproportionating inorganic sulfur compounds.</title>
        <authorList>
            <person name="Finster K.W."/>
            <person name="Kjeldsen K.U."/>
            <person name="Kube M."/>
            <person name="Reinhardt R."/>
            <person name="Mussmann M."/>
            <person name="Amann R."/>
            <person name="Schreiber L."/>
        </authorList>
    </citation>
    <scope>NUCLEOTIDE SEQUENCE [LARGE SCALE GENOMIC DNA]</scope>
    <source>
        <strain evidence="2">DSM 10523 / SB164P1</strain>
    </source>
</reference>
<sequence>MKIQWSIQKKRGNHRPVLEYRIELEQFEIDLAVPQVLLDKALSRPPSSWRSFCYPGEDERSGVALDWYPLMTPSHKNAVISGKLTLPWRPAGNEFVDIKVAFGRLRKDFELVLAKANESAPVEIVEHLELTEDTRKHIAAGVASARFLSAVGF</sequence>
<dbReference type="eggNOG" id="ENOG5034ABA">
    <property type="taxonomic scope" value="Bacteria"/>
</dbReference>
<dbReference type="BioCyc" id="DPIE1322246:BN4_RS14745-MONOMER"/>
<name>M1WSF6_PSEP2</name>
<keyword evidence="2" id="KW-1185">Reference proteome</keyword>
<evidence type="ECO:0000313" key="1">
    <source>
        <dbReference type="EMBL" id="CCH50164.1"/>
    </source>
</evidence>
<reference evidence="1 2" key="1">
    <citation type="journal article" date="2013" name="PLoS ONE">
        <title>The first genomic and proteomic characterization of a deep-sea sulfate reducer: insights into the piezophilic lifestyle of Desulfovibrio piezophilus.</title>
        <authorList>
            <person name="Pradel N."/>
            <person name="Ji B."/>
            <person name="Gimenez G."/>
            <person name="Talla E."/>
            <person name="Lenoble P."/>
            <person name="Garel M."/>
            <person name="Tamburini C."/>
            <person name="Fourquet P."/>
            <person name="Lebrun R."/>
            <person name="Bertin P."/>
            <person name="Denis Y."/>
            <person name="Pophillat M."/>
            <person name="Barbe V."/>
            <person name="Ollivier B."/>
            <person name="Dolla A."/>
        </authorList>
    </citation>
    <scope>NUCLEOTIDE SEQUENCE [LARGE SCALE GENOMIC DNA]</scope>
    <source>
        <strain evidence="2">DSM 10523 / SB164P1</strain>
    </source>
</reference>
<dbReference type="STRING" id="1322246.BN4_20102"/>
<protein>
    <submittedName>
        <fullName evidence="1">Uncharacterized protein</fullName>
    </submittedName>
</protein>
<dbReference type="PATRIC" id="fig|879567.3.peg.3158"/>
<dbReference type="Proteomes" id="UP000011724">
    <property type="component" value="Chromosome"/>
</dbReference>
<dbReference type="KEGG" id="dpi:BN4_20102"/>